<proteinExistence type="predicted"/>
<dbReference type="Proteomes" id="UP000014622">
    <property type="component" value="Unassembled WGS sequence"/>
</dbReference>
<sequence>MKNYTKICNEQLKEINGGGKAGKAIAIFDAFLDGWNGFYNAAKNSKAHLGRGPLGGSFR</sequence>
<evidence type="ECO:0000313" key="2">
    <source>
        <dbReference type="Proteomes" id="UP000014622"/>
    </source>
</evidence>
<accession>A0AB73ADG8</accession>
<name>A0AB73ADG8_ENTFC</name>
<protein>
    <recommendedName>
        <fullName evidence="3">Bacteriocin-type signal sequence</fullName>
    </recommendedName>
</protein>
<dbReference type="EMBL" id="ATIT01000008">
    <property type="protein sequence ID" value="EPI16714.1"/>
    <property type="molecule type" value="Genomic_DNA"/>
</dbReference>
<evidence type="ECO:0008006" key="3">
    <source>
        <dbReference type="Google" id="ProtNLM"/>
    </source>
</evidence>
<comment type="caution">
    <text evidence="1">The sequence shown here is derived from an EMBL/GenBank/DDBJ whole genome shotgun (WGS) entry which is preliminary data.</text>
</comment>
<organism evidence="1 2">
    <name type="scientific">Enterococcus faecium SD2A-2</name>
    <dbReference type="NCBI Taxonomy" id="1244154"/>
    <lineage>
        <taxon>Bacteria</taxon>
        <taxon>Bacillati</taxon>
        <taxon>Bacillota</taxon>
        <taxon>Bacilli</taxon>
        <taxon>Lactobacillales</taxon>
        <taxon>Enterococcaceae</taxon>
        <taxon>Enterococcus</taxon>
    </lineage>
</organism>
<dbReference type="RefSeq" id="WP_002292470.1">
    <property type="nucleotide sequence ID" value="NZ_KE352053.1"/>
</dbReference>
<gene>
    <name evidence="1" type="ORF">D356_00068</name>
</gene>
<reference evidence="1 2" key="1">
    <citation type="submission" date="2013-06" db="EMBL/GenBank/DDBJ databases">
        <authorList>
            <person name="Weinstock G."/>
            <person name="Sodergren E."/>
            <person name="Lobos E.A."/>
            <person name="Fulton L."/>
            <person name="Fulton R."/>
            <person name="Courtney L."/>
            <person name="Fronick C."/>
            <person name="O'Laughlin M."/>
            <person name="Godfrey J."/>
            <person name="Wilson R.M."/>
            <person name="Miner T."/>
            <person name="Farmer C."/>
            <person name="Delehaunty K."/>
            <person name="Cordes M."/>
            <person name="Minx P."/>
            <person name="Tomlinson C."/>
            <person name="Chen J."/>
            <person name="Wollam A."/>
            <person name="Pepin K.H."/>
            <person name="Bhonagiri V."/>
            <person name="Zhang X."/>
            <person name="Warren W."/>
            <person name="Mitreva M."/>
            <person name="Mardis E.R."/>
            <person name="Wilson R.K."/>
        </authorList>
    </citation>
    <scope>NUCLEOTIDE SEQUENCE [LARGE SCALE GENOMIC DNA]</scope>
    <source>
        <strain evidence="1 2">SD2A-2</strain>
    </source>
</reference>
<dbReference type="AlphaFoldDB" id="A0AB73ADG8"/>
<evidence type="ECO:0000313" key="1">
    <source>
        <dbReference type="EMBL" id="EPI16714.1"/>
    </source>
</evidence>